<proteinExistence type="predicted"/>
<dbReference type="GO" id="GO:0003824">
    <property type="term" value="F:catalytic activity"/>
    <property type="evidence" value="ECO:0007669"/>
    <property type="project" value="InterPro"/>
</dbReference>
<dbReference type="PANTHER" id="PTHR43524:SF1">
    <property type="entry name" value="RADICAL SAM SUPERFAMILY PROTEIN"/>
    <property type="match status" value="1"/>
</dbReference>
<dbReference type="EMBL" id="CP112887">
    <property type="protein sequence ID" value="WBW63206.1"/>
    <property type="molecule type" value="Genomic_DNA"/>
</dbReference>
<dbReference type="Pfam" id="PF04055">
    <property type="entry name" value="Radical_SAM"/>
    <property type="match status" value="1"/>
</dbReference>
<comment type="cofactor">
    <cofactor evidence="1">
        <name>[4Fe-4S] cluster</name>
        <dbReference type="ChEBI" id="CHEBI:49883"/>
    </cofactor>
</comment>
<evidence type="ECO:0000256" key="5">
    <source>
        <dbReference type="ARBA" id="ARBA00023014"/>
    </source>
</evidence>
<evidence type="ECO:0000256" key="4">
    <source>
        <dbReference type="ARBA" id="ARBA00023004"/>
    </source>
</evidence>
<dbReference type="CDD" id="cd01335">
    <property type="entry name" value="Radical_SAM"/>
    <property type="match status" value="1"/>
</dbReference>
<organism evidence="7 8">
    <name type="scientific">Klebsiella electrica</name>
    <dbReference type="NCBI Taxonomy" id="1259973"/>
    <lineage>
        <taxon>Bacteria</taxon>
        <taxon>Pseudomonadati</taxon>
        <taxon>Pseudomonadota</taxon>
        <taxon>Gammaproteobacteria</taxon>
        <taxon>Enterobacterales</taxon>
        <taxon>Enterobacteriaceae</taxon>
        <taxon>Klebsiella/Raoultella group</taxon>
        <taxon>Klebsiella</taxon>
    </lineage>
</organism>
<dbReference type="InterPro" id="IPR013785">
    <property type="entry name" value="Aldolase_TIM"/>
</dbReference>
<sequence length="485" mass="55896">MASHWLVTLSLTSRFVWKRLLDNKMKFNALTKRALPIALDTILSHVDESGLEKIFRLGARMTEDSKAELIQLANMCRDRDPMVKGWMGILRSLNPRARKKLITNLIFNHVVSGAELRDMAGEKYSTHIPFLVLISPTYECNLECKGCYSALYGNRFHYTEEEIFDLIQQFYDLGVRFFTFTGGEPFVYQPLMKIFSHFDDCYFMVFTNGTMLTESRVKKLAELGNVAVTISVEGFKDMTDWRRGEGTWDKIITAYERLERFGIMCGASIMATSQNHEQICGNVFWDFIIDTLGVKYAWIFQYMPMGRDATMDLVPDARQRYERFHFLEALRKSGRLGFLADFWNHGFLVNGCMSGGANYLHINAKGGAEPCVFQPYATDNVREKRIIDILKSPFFEGYKQQIPFNNNLMRPCPIIDNPSKFREHIEKHHAVPQHDGSDSYFTLAAELDKLAENWKKYAIKIWDEEGYGQAYHAEPSLYAASGIKK</sequence>
<reference evidence="7 8" key="1">
    <citation type="journal article" date="2023" name="Microbiol. Resour. Announc.">
        <title>Complete Genome Sequence of the First Colistin-Resistant Raoultella electrica Strain.</title>
        <authorList>
            <person name="Aldeia C."/>
            <person name="Campos-Madueno E.I."/>
            <person name="Sendi P."/>
            <person name="Endimiani A."/>
        </authorList>
    </citation>
    <scope>NUCLEOTIDE SEQUENCE [LARGE SCALE GENOMIC DNA]</scope>
    <source>
        <strain evidence="7 8">S2-IND-01-C</strain>
    </source>
</reference>
<protein>
    <submittedName>
        <fullName evidence="7">Radical SAM protein</fullName>
    </submittedName>
</protein>
<evidence type="ECO:0000256" key="3">
    <source>
        <dbReference type="ARBA" id="ARBA00022723"/>
    </source>
</evidence>
<dbReference type="Pfam" id="PF13186">
    <property type="entry name" value="SPASM"/>
    <property type="match status" value="1"/>
</dbReference>
<keyword evidence="3" id="KW-0479">Metal-binding</keyword>
<feature type="domain" description="Radical SAM core" evidence="6">
    <location>
        <begin position="126"/>
        <end position="339"/>
    </location>
</feature>
<accession>A0AAJ5QX13</accession>
<dbReference type="CDD" id="cd21128">
    <property type="entry name" value="SPASM_rSAM"/>
    <property type="match status" value="1"/>
</dbReference>
<keyword evidence="2" id="KW-0949">S-adenosyl-L-methionine</keyword>
<keyword evidence="5" id="KW-0411">Iron-sulfur</keyword>
<gene>
    <name evidence="7" type="ORF">OR613_10045</name>
</gene>
<dbReference type="GO" id="GO:0051536">
    <property type="term" value="F:iron-sulfur cluster binding"/>
    <property type="evidence" value="ECO:0007669"/>
    <property type="project" value="UniProtKB-KW"/>
</dbReference>
<dbReference type="GO" id="GO:0046872">
    <property type="term" value="F:metal ion binding"/>
    <property type="evidence" value="ECO:0007669"/>
    <property type="project" value="UniProtKB-KW"/>
</dbReference>
<dbReference type="PROSITE" id="PS51918">
    <property type="entry name" value="RADICAL_SAM"/>
    <property type="match status" value="1"/>
</dbReference>
<evidence type="ECO:0000259" key="6">
    <source>
        <dbReference type="PROSITE" id="PS51918"/>
    </source>
</evidence>
<dbReference type="InterPro" id="IPR006638">
    <property type="entry name" value="Elp3/MiaA/NifB-like_rSAM"/>
</dbReference>
<dbReference type="SFLD" id="SFLDS00029">
    <property type="entry name" value="Radical_SAM"/>
    <property type="match status" value="1"/>
</dbReference>
<name>A0AAJ5QX13_9ENTR</name>
<dbReference type="InterPro" id="IPR007197">
    <property type="entry name" value="rSAM"/>
</dbReference>
<dbReference type="PANTHER" id="PTHR43524">
    <property type="entry name" value="RADICAL SAM SUPERFAMILY PROTEIN"/>
    <property type="match status" value="1"/>
</dbReference>
<dbReference type="InterPro" id="IPR058240">
    <property type="entry name" value="rSAM_sf"/>
</dbReference>
<dbReference type="AlphaFoldDB" id="A0AAJ5QX13"/>
<evidence type="ECO:0000313" key="8">
    <source>
        <dbReference type="Proteomes" id="UP001210130"/>
    </source>
</evidence>
<evidence type="ECO:0000313" key="7">
    <source>
        <dbReference type="EMBL" id="WBW63206.1"/>
    </source>
</evidence>
<keyword evidence="4" id="KW-0408">Iron</keyword>
<dbReference type="InterPro" id="IPR023885">
    <property type="entry name" value="4Fe4S-binding_SPASM_dom"/>
</dbReference>
<dbReference type="SMART" id="SM00729">
    <property type="entry name" value="Elp3"/>
    <property type="match status" value="1"/>
</dbReference>
<evidence type="ECO:0000256" key="2">
    <source>
        <dbReference type="ARBA" id="ARBA00022691"/>
    </source>
</evidence>
<dbReference type="SUPFAM" id="SSF102114">
    <property type="entry name" value="Radical SAM enzymes"/>
    <property type="match status" value="1"/>
</dbReference>
<dbReference type="Proteomes" id="UP001210130">
    <property type="component" value="Chromosome"/>
</dbReference>
<keyword evidence="8" id="KW-1185">Reference proteome</keyword>
<dbReference type="RefSeq" id="WP_228267407.1">
    <property type="nucleotide sequence ID" value="NZ_CP041247.1"/>
</dbReference>
<dbReference type="SFLD" id="SFLDG01067">
    <property type="entry name" value="SPASM/twitch_domain_containing"/>
    <property type="match status" value="1"/>
</dbReference>
<evidence type="ECO:0000256" key="1">
    <source>
        <dbReference type="ARBA" id="ARBA00001966"/>
    </source>
</evidence>
<dbReference type="Gene3D" id="3.20.20.70">
    <property type="entry name" value="Aldolase class I"/>
    <property type="match status" value="1"/>
</dbReference>